<dbReference type="RefSeq" id="XP_009824713.1">
    <property type="nucleotide sequence ID" value="XM_009826411.1"/>
</dbReference>
<gene>
    <name evidence="1" type="ORF">H257_02669</name>
</gene>
<accession>W4H3S1</accession>
<organism evidence="1">
    <name type="scientific">Aphanomyces astaci</name>
    <name type="common">Crayfish plague agent</name>
    <dbReference type="NCBI Taxonomy" id="112090"/>
    <lineage>
        <taxon>Eukaryota</taxon>
        <taxon>Sar</taxon>
        <taxon>Stramenopiles</taxon>
        <taxon>Oomycota</taxon>
        <taxon>Saprolegniomycetes</taxon>
        <taxon>Saprolegniales</taxon>
        <taxon>Verrucalvaceae</taxon>
        <taxon>Aphanomyces</taxon>
    </lineage>
</organism>
<evidence type="ECO:0000313" key="1">
    <source>
        <dbReference type="EMBL" id="ETV86241.1"/>
    </source>
</evidence>
<protein>
    <submittedName>
        <fullName evidence="1">Uncharacterized protein</fullName>
    </submittedName>
</protein>
<dbReference type="GeneID" id="20804665"/>
<dbReference type="VEuPathDB" id="FungiDB:H257_02669"/>
<name>W4H3S1_APHAT</name>
<dbReference type="AlphaFoldDB" id="W4H3S1"/>
<sequence length="67" mass="7231">MADENLDVWYRTITAAVQLAVARSMGQHDDVLVPSGSSTTLYRDKSVEEAPLEGPSMGIPSTLMHAI</sequence>
<dbReference type="EMBL" id="KI913117">
    <property type="protein sequence ID" value="ETV86241.1"/>
    <property type="molecule type" value="Genomic_DNA"/>
</dbReference>
<proteinExistence type="predicted"/>
<reference evidence="1" key="1">
    <citation type="submission" date="2013-12" db="EMBL/GenBank/DDBJ databases">
        <title>The Genome Sequence of Aphanomyces astaci APO3.</title>
        <authorList>
            <consortium name="The Broad Institute Genomics Platform"/>
            <person name="Russ C."/>
            <person name="Tyler B."/>
            <person name="van West P."/>
            <person name="Dieguez-Uribeondo J."/>
            <person name="Young S.K."/>
            <person name="Zeng Q."/>
            <person name="Gargeya S."/>
            <person name="Fitzgerald M."/>
            <person name="Abouelleil A."/>
            <person name="Alvarado L."/>
            <person name="Chapman S.B."/>
            <person name="Gainer-Dewar J."/>
            <person name="Goldberg J."/>
            <person name="Griggs A."/>
            <person name="Gujja S."/>
            <person name="Hansen M."/>
            <person name="Howarth C."/>
            <person name="Imamovic A."/>
            <person name="Ireland A."/>
            <person name="Larimer J."/>
            <person name="McCowan C."/>
            <person name="Murphy C."/>
            <person name="Pearson M."/>
            <person name="Poon T.W."/>
            <person name="Priest M."/>
            <person name="Roberts A."/>
            <person name="Saif S."/>
            <person name="Shea T."/>
            <person name="Sykes S."/>
            <person name="Wortman J."/>
            <person name="Nusbaum C."/>
            <person name="Birren B."/>
        </authorList>
    </citation>
    <scope>NUCLEOTIDE SEQUENCE [LARGE SCALE GENOMIC DNA]</scope>
    <source>
        <strain evidence="1">APO3</strain>
    </source>
</reference>